<dbReference type="AlphaFoldDB" id="A0AAP0WZ25"/>
<gene>
    <name evidence="2" type="ORF">L1049_014515</name>
</gene>
<keyword evidence="3" id="KW-1185">Reference proteome</keyword>
<feature type="compositionally biased region" description="Basic and acidic residues" evidence="1">
    <location>
        <begin position="1"/>
        <end position="23"/>
    </location>
</feature>
<evidence type="ECO:0000313" key="3">
    <source>
        <dbReference type="Proteomes" id="UP001415857"/>
    </source>
</evidence>
<sequence>MDTAPDLEKVCTSEETYEEKGEGKTTSLLAPSEPDSTLGVPNSYAFQGSSGENMDWEVMHVSTAVEDWNLVSGLSTMTGEDSNEVDMIEVMPISIPVEPDLILDEEISHNTVEESADVNRIESPITINVQTVAGIQLFKLERKNGHSVVIMSYNQDTMVRFKVGDGAWIRFWLDIWCGEVMLTEAFPDLFEISVHRDAWIEDCGVRIGDVMSWSIKFVKNFRD</sequence>
<protein>
    <submittedName>
        <fullName evidence="2">Uncharacterized protein</fullName>
    </submittedName>
</protein>
<comment type="caution">
    <text evidence="2">The sequence shown here is derived from an EMBL/GenBank/DDBJ whole genome shotgun (WGS) entry which is preliminary data.</text>
</comment>
<name>A0AAP0WZ25_LIQFO</name>
<proteinExistence type="predicted"/>
<feature type="region of interest" description="Disordered" evidence="1">
    <location>
        <begin position="1"/>
        <end position="38"/>
    </location>
</feature>
<organism evidence="2 3">
    <name type="scientific">Liquidambar formosana</name>
    <name type="common">Formosan gum</name>
    <dbReference type="NCBI Taxonomy" id="63359"/>
    <lineage>
        <taxon>Eukaryota</taxon>
        <taxon>Viridiplantae</taxon>
        <taxon>Streptophyta</taxon>
        <taxon>Embryophyta</taxon>
        <taxon>Tracheophyta</taxon>
        <taxon>Spermatophyta</taxon>
        <taxon>Magnoliopsida</taxon>
        <taxon>eudicotyledons</taxon>
        <taxon>Gunneridae</taxon>
        <taxon>Pentapetalae</taxon>
        <taxon>Saxifragales</taxon>
        <taxon>Altingiaceae</taxon>
        <taxon>Liquidambar</taxon>
    </lineage>
</organism>
<dbReference type="EMBL" id="JBBPBK010000004">
    <property type="protein sequence ID" value="KAK9286134.1"/>
    <property type="molecule type" value="Genomic_DNA"/>
</dbReference>
<dbReference type="Proteomes" id="UP001415857">
    <property type="component" value="Unassembled WGS sequence"/>
</dbReference>
<reference evidence="2 3" key="1">
    <citation type="journal article" date="2024" name="Plant J.">
        <title>Genome sequences and population genomics reveal climatic adaptation and genomic divergence between two closely related sweetgum species.</title>
        <authorList>
            <person name="Xu W.Q."/>
            <person name="Ren C.Q."/>
            <person name="Zhang X.Y."/>
            <person name="Comes H.P."/>
            <person name="Liu X.H."/>
            <person name="Li Y.G."/>
            <person name="Kettle C.J."/>
            <person name="Jalonen R."/>
            <person name="Gaisberger H."/>
            <person name="Ma Y.Z."/>
            <person name="Qiu Y.X."/>
        </authorList>
    </citation>
    <scope>NUCLEOTIDE SEQUENCE [LARGE SCALE GENOMIC DNA]</scope>
    <source>
        <strain evidence="2">Hangzhou</strain>
    </source>
</reference>
<evidence type="ECO:0000256" key="1">
    <source>
        <dbReference type="SAM" id="MobiDB-lite"/>
    </source>
</evidence>
<evidence type="ECO:0000313" key="2">
    <source>
        <dbReference type="EMBL" id="KAK9286134.1"/>
    </source>
</evidence>
<accession>A0AAP0WZ25</accession>